<reference evidence="4" key="1">
    <citation type="journal article" date="2010" name="Genome Biol.">
        <title>Genome sequence of the necrotrophic plant pathogen Pythium ultimum reveals original pathogenicity mechanisms and effector repertoire.</title>
        <authorList>
            <person name="Levesque C.A."/>
            <person name="Brouwer H."/>
            <person name="Cano L."/>
            <person name="Hamilton J.P."/>
            <person name="Holt C."/>
            <person name="Huitema E."/>
            <person name="Raffaele S."/>
            <person name="Robideau G.P."/>
            <person name="Thines M."/>
            <person name="Win J."/>
            <person name="Zerillo M.M."/>
            <person name="Beakes G.W."/>
            <person name="Boore J.L."/>
            <person name="Busam D."/>
            <person name="Dumas B."/>
            <person name="Ferriera S."/>
            <person name="Fuerstenberg S.I."/>
            <person name="Gachon C.M."/>
            <person name="Gaulin E."/>
            <person name="Govers F."/>
            <person name="Grenville-Briggs L."/>
            <person name="Horner N."/>
            <person name="Hostetler J."/>
            <person name="Jiang R.H."/>
            <person name="Johnson J."/>
            <person name="Krajaejun T."/>
            <person name="Lin H."/>
            <person name="Meijer H.J."/>
            <person name="Moore B."/>
            <person name="Morris P."/>
            <person name="Phuntmart V."/>
            <person name="Puiu D."/>
            <person name="Shetty J."/>
            <person name="Stajich J.E."/>
            <person name="Tripathy S."/>
            <person name="Wawra S."/>
            <person name="van West P."/>
            <person name="Whitty B.R."/>
            <person name="Coutinho P.M."/>
            <person name="Henrissat B."/>
            <person name="Martin F."/>
            <person name="Thomas P.D."/>
            <person name="Tyler B.M."/>
            <person name="De Vries R.P."/>
            <person name="Kamoun S."/>
            <person name="Yandell M."/>
            <person name="Tisserat N."/>
            <person name="Buell C.R."/>
        </authorList>
    </citation>
    <scope>NUCLEOTIDE SEQUENCE</scope>
    <source>
        <strain evidence="4">DAOM:BR144</strain>
    </source>
</reference>
<dbReference type="AlphaFoldDB" id="K3WYB1"/>
<feature type="region of interest" description="Disordered" evidence="1">
    <location>
        <begin position="183"/>
        <end position="204"/>
    </location>
</feature>
<organism evidence="3 4">
    <name type="scientific">Globisporangium ultimum (strain ATCC 200006 / CBS 805.95 / DAOM BR144)</name>
    <name type="common">Pythium ultimum</name>
    <dbReference type="NCBI Taxonomy" id="431595"/>
    <lineage>
        <taxon>Eukaryota</taxon>
        <taxon>Sar</taxon>
        <taxon>Stramenopiles</taxon>
        <taxon>Oomycota</taxon>
        <taxon>Peronosporomycetes</taxon>
        <taxon>Pythiales</taxon>
        <taxon>Pythiaceae</taxon>
        <taxon>Globisporangium</taxon>
    </lineage>
</organism>
<dbReference type="InterPro" id="IPR000008">
    <property type="entry name" value="C2_dom"/>
</dbReference>
<dbReference type="InParanoid" id="K3WYB1"/>
<dbReference type="VEuPathDB" id="FungiDB:PYU1_G009942"/>
<reference evidence="4" key="2">
    <citation type="submission" date="2010-04" db="EMBL/GenBank/DDBJ databases">
        <authorList>
            <person name="Buell R."/>
            <person name="Hamilton J."/>
            <person name="Hostetler J."/>
        </authorList>
    </citation>
    <scope>NUCLEOTIDE SEQUENCE [LARGE SCALE GENOMIC DNA]</scope>
    <source>
        <strain evidence="4">DAOM:BR144</strain>
    </source>
</reference>
<dbReference type="HOGENOM" id="CLU_044798_0_0_1"/>
<dbReference type="EnsemblProtists" id="PYU1_T009960">
    <property type="protein sequence ID" value="PYU1_T009960"/>
    <property type="gene ID" value="PYU1_G009942"/>
</dbReference>
<feature type="region of interest" description="Disordered" evidence="1">
    <location>
        <begin position="221"/>
        <end position="251"/>
    </location>
</feature>
<feature type="domain" description="C2" evidence="2">
    <location>
        <begin position="233"/>
        <end position="357"/>
    </location>
</feature>
<dbReference type="InterPro" id="IPR035892">
    <property type="entry name" value="C2_domain_sf"/>
</dbReference>
<accession>K3WYB1</accession>
<proteinExistence type="predicted"/>
<dbReference type="Gene3D" id="2.60.40.150">
    <property type="entry name" value="C2 domain"/>
    <property type="match status" value="1"/>
</dbReference>
<evidence type="ECO:0000313" key="3">
    <source>
        <dbReference type="EnsemblProtists" id="PYU1_T009960"/>
    </source>
</evidence>
<dbReference type="OMA" id="STFIYEH"/>
<feature type="compositionally biased region" description="Low complexity" evidence="1">
    <location>
        <begin position="229"/>
        <end position="251"/>
    </location>
</feature>
<dbReference type="EMBL" id="GL376624">
    <property type="status" value="NOT_ANNOTATED_CDS"/>
    <property type="molecule type" value="Genomic_DNA"/>
</dbReference>
<evidence type="ECO:0000259" key="2">
    <source>
        <dbReference type="PROSITE" id="PS50004"/>
    </source>
</evidence>
<dbReference type="eggNOG" id="ENOG502RUVQ">
    <property type="taxonomic scope" value="Eukaryota"/>
</dbReference>
<sequence>MAVIEYDSVVQAISNNTIGASNVNKLPVEQLLINHARFAYAFKKNDAARLMPFLSKDVTLLTMDGVLHEGLSAVLAYLVGPRMAKLSSHMHIKGSPTCSGASQTKFVYEHGILFRQPLYTEVIEWRENHVIAAIAHVLVPDSKSSKAASQHESVVVKVATPSTPGSSNANQLRVSFVEALHNNQVESDYDGEPEASDEEPERHSMLDDALLLGRSKSLPETSTMNVDRLSLSSNTSSRLSTGSSSGEISGSHDTTLRIQQVVCHDLVPIRHRKRVNPFITIRKCAHSNVWKSSVARKQNNPTWNNVPIEINGHHMDDIMEISLWDFTLFKSVKVATAALVLADLLTRPDDEPFSLTIQLERMDLTDTQPPIQVTMRFAHKGTNPRWSMTTRSSQMLDDLDSDYDAADEASSNDSNDSNAVDASMCSFGFLCNLRWSLQDAILGDSYSTATSMFLRAAFVALLVYIISQVDFESYSRLTKAN</sequence>
<protein>
    <recommendedName>
        <fullName evidence="2">C2 domain-containing protein</fullName>
    </recommendedName>
</protein>
<evidence type="ECO:0000256" key="1">
    <source>
        <dbReference type="SAM" id="MobiDB-lite"/>
    </source>
</evidence>
<dbReference type="CDD" id="cd00030">
    <property type="entry name" value="C2"/>
    <property type="match status" value="1"/>
</dbReference>
<dbReference type="Proteomes" id="UP000019132">
    <property type="component" value="Unassembled WGS sequence"/>
</dbReference>
<dbReference type="Pfam" id="PF00168">
    <property type="entry name" value="C2"/>
    <property type="match status" value="1"/>
</dbReference>
<evidence type="ECO:0000313" key="4">
    <source>
        <dbReference type="Proteomes" id="UP000019132"/>
    </source>
</evidence>
<dbReference type="SUPFAM" id="SSF49562">
    <property type="entry name" value="C2 domain (Calcium/lipid-binding domain, CaLB)"/>
    <property type="match status" value="1"/>
</dbReference>
<keyword evidence="4" id="KW-1185">Reference proteome</keyword>
<reference evidence="3" key="3">
    <citation type="submission" date="2015-02" db="UniProtKB">
        <authorList>
            <consortium name="EnsemblProtists"/>
        </authorList>
    </citation>
    <scope>IDENTIFICATION</scope>
    <source>
        <strain evidence="3">DAOM BR144</strain>
    </source>
</reference>
<feature type="compositionally biased region" description="Acidic residues" evidence="1">
    <location>
        <begin position="187"/>
        <end position="199"/>
    </location>
</feature>
<name>K3WYB1_GLOUD</name>
<dbReference type="SMART" id="SM00239">
    <property type="entry name" value="C2"/>
    <property type="match status" value="1"/>
</dbReference>
<dbReference type="PROSITE" id="PS50004">
    <property type="entry name" value="C2"/>
    <property type="match status" value="1"/>
</dbReference>